<evidence type="ECO:0000256" key="1">
    <source>
        <dbReference type="ARBA" id="ARBA00004141"/>
    </source>
</evidence>
<comment type="subcellular location">
    <subcellularLocation>
        <location evidence="1">Membrane</location>
        <topology evidence="1">Multi-pass membrane protein</topology>
    </subcellularLocation>
</comment>
<feature type="compositionally biased region" description="Pro residues" evidence="5">
    <location>
        <begin position="177"/>
        <end position="188"/>
    </location>
</feature>
<dbReference type="RefSeq" id="XP_022301338.1">
    <property type="nucleotide sequence ID" value="XM_022445630.1"/>
</dbReference>
<evidence type="ECO:0000256" key="6">
    <source>
        <dbReference type="SAM" id="Phobius"/>
    </source>
</evidence>
<dbReference type="RefSeq" id="XP_022301518.1">
    <property type="nucleotide sequence ID" value="XM_022445810.1"/>
</dbReference>
<accession>A0A8B8BE70</accession>
<feature type="transmembrane region" description="Helical" evidence="6">
    <location>
        <begin position="62"/>
        <end position="88"/>
    </location>
</feature>
<dbReference type="Pfam" id="PF15795">
    <property type="entry name" value="Spec3"/>
    <property type="match status" value="1"/>
</dbReference>
<dbReference type="OrthoDB" id="361532at2759"/>
<feature type="compositionally biased region" description="Low complexity" evidence="5">
    <location>
        <begin position="140"/>
        <end position="171"/>
    </location>
</feature>
<dbReference type="KEGG" id="cvn:111109493"/>
<dbReference type="GeneID" id="111109616"/>
<keyword evidence="3 6" id="KW-1133">Transmembrane helix</keyword>
<keyword evidence="4 6" id="KW-0472">Membrane</keyword>
<evidence type="ECO:0000256" key="2">
    <source>
        <dbReference type="ARBA" id="ARBA00022692"/>
    </source>
</evidence>
<dbReference type="GO" id="GO:0016020">
    <property type="term" value="C:membrane"/>
    <property type="evidence" value="ECO:0007669"/>
    <property type="project" value="UniProtKB-SubCell"/>
</dbReference>
<dbReference type="InterPro" id="IPR026673">
    <property type="entry name" value="SPEC3/Stum"/>
</dbReference>
<reference evidence="8 9" key="1">
    <citation type="submission" date="2025-04" db="UniProtKB">
        <authorList>
            <consortium name="RefSeq"/>
        </authorList>
    </citation>
    <scope>IDENTIFICATION</scope>
    <source>
        <tissue evidence="8 9">Whole sample</tissue>
    </source>
</reference>
<dbReference type="KEGG" id="cvn:111109616"/>
<gene>
    <name evidence="9" type="primary">LOC111109616</name>
    <name evidence="8" type="synonym">LOC111109493</name>
</gene>
<feature type="compositionally biased region" description="Pro residues" evidence="5">
    <location>
        <begin position="198"/>
        <end position="212"/>
    </location>
</feature>
<keyword evidence="2 6" id="KW-0812">Transmembrane</keyword>
<dbReference type="PANTHER" id="PTHR21676:SF6">
    <property type="entry name" value="PROTEIN STUM"/>
    <property type="match status" value="1"/>
</dbReference>
<evidence type="ECO:0000256" key="3">
    <source>
        <dbReference type="ARBA" id="ARBA00022989"/>
    </source>
</evidence>
<name>A0A8B8BE70_CRAVI</name>
<evidence type="ECO:0000313" key="9">
    <source>
        <dbReference type="RefSeq" id="XP_022301518.1"/>
    </source>
</evidence>
<dbReference type="Proteomes" id="UP000694844">
    <property type="component" value="Chromosome 8"/>
</dbReference>
<keyword evidence="7" id="KW-1185">Reference proteome</keyword>
<feature type="region of interest" description="Disordered" evidence="5">
    <location>
        <begin position="124"/>
        <end position="226"/>
    </location>
</feature>
<dbReference type="PANTHER" id="PTHR21676">
    <property type="entry name" value="PROTEIN STUM"/>
    <property type="match status" value="1"/>
</dbReference>
<dbReference type="AlphaFoldDB" id="A0A8B8BE70"/>
<evidence type="ECO:0000313" key="7">
    <source>
        <dbReference type="Proteomes" id="UP000694844"/>
    </source>
</evidence>
<evidence type="ECO:0000256" key="4">
    <source>
        <dbReference type="ARBA" id="ARBA00023136"/>
    </source>
</evidence>
<evidence type="ECO:0000313" key="8">
    <source>
        <dbReference type="RefSeq" id="XP_022301338.1"/>
    </source>
</evidence>
<feature type="transmembrane region" description="Helical" evidence="6">
    <location>
        <begin position="24"/>
        <end position="50"/>
    </location>
</feature>
<sequence length="226" mass="24436">MGRGEVRARGKQGRLAVPAMPRPLAILCCVLNFLIPGLGTILAGFTVCCCARSEDMTGCEKLSSFCISFWIGILQILTLPVLLLGWVWSCVWGVSFVGMSNEYYHDNPVMDDGRVISTNENQSHVVTVPPRPQAHGYPRATTQQPQPQAGYHHGYQQPPQHQYQGPSQGPSFGAMPSAPPPEEQPYPPAGHSGYGGMNPPPGAYYGEPPPPYSESELPPAKPPVKS</sequence>
<evidence type="ECO:0000256" key="5">
    <source>
        <dbReference type="SAM" id="MobiDB-lite"/>
    </source>
</evidence>
<protein>
    <submittedName>
        <fullName evidence="8 9">TM2 domain-containing protein DDB_G0277895-like</fullName>
    </submittedName>
</protein>
<proteinExistence type="predicted"/>
<organism evidence="7 9">
    <name type="scientific">Crassostrea virginica</name>
    <name type="common">Eastern oyster</name>
    <dbReference type="NCBI Taxonomy" id="6565"/>
    <lineage>
        <taxon>Eukaryota</taxon>
        <taxon>Metazoa</taxon>
        <taxon>Spiralia</taxon>
        <taxon>Lophotrochozoa</taxon>
        <taxon>Mollusca</taxon>
        <taxon>Bivalvia</taxon>
        <taxon>Autobranchia</taxon>
        <taxon>Pteriomorphia</taxon>
        <taxon>Ostreida</taxon>
        <taxon>Ostreoidea</taxon>
        <taxon>Ostreidae</taxon>
        <taxon>Crassostrea</taxon>
    </lineage>
</organism>